<dbReference type="EMBL" id="BAAABY010000023">
    <property type="protein sequence ID" value="GAA0463772.1"/>
    <property type="molecule type" value="Genomic_DNA"/>
</dbReference>
<comment type="caution">
    <text evidence="1">The sequence shown here is derived from an EMBL/GenBank/DDBJ whole genome shotgun (WGS) entry which is preliminary data.</text>
</comment>
<keyword evidence="2" id="KW-1185">Reference proteome</keyword>
<gene>
    <name evidence="1" type="ORF">GCM10010361_29600</name>
</gene>
<evidence type="ECO:0000313" key="1">
    <source>
        <dbReference type="EMBL" id="GAA0463772.1"/>
    </source>
</evidence>
<evidence type="ECO:0000313" key="2">
    <source>
        <dbReference type="Proteomes" id="UP001500909"/>
    </source>
</evidence>
<reference evidence="1 2" key="1">
    <citation type="journal article" date="2019" name="Int. J. Syst. Evol. Microbiol.">
        <title>The Global Catalogue of Microorganisms (GCM) 10K type strain sequencing project: providing services to taxonomists for standard genome sequencing and annotation.</title>
        <authorList>
            <consortium name="The Broad Institute Genomics Platform"/>
            <consortium name="The Broad Institute Genome Sequencing Center for Infectious Disease"/>
            <person name="Wu L."/>
            <person name="Ma J."/>
        </authorList>
    </citation>
    <scope>NUCLEOTIDE SEQUENCE [LARGE SCALE GENOMIC DNA]</scope>
    <source>
        <strain evidence="1 2">JCM 4805</strain>
    </source>
</reference>
<name>A0ABN0ZZD9_9ACTN</name>
<sequence>MSEPSEPVVSIQRADTHDAVVGHLAWGVLVGPDLVVVPGPVDWLRDEKMPVEVLLAPKPTTGTAPGFIERIKVESATTLGLSTEPAGAVAFLQLAQESRFRPVGEEYQRQQLLAPLHENPDVWRAFESVGAVPAGVRELPAAELLSPVRDWETDHRRGLVNDESGRTVAEVVARICPISPKCH</sequence>
<dbReference type="RefSeq" id="WP_346095399.1">
    <property type="nucleotide sequence ID" value="NZ_BAAABY010000023.1"/>
</dbReference>
<dbReference type="Proteomes" id="UP001500909">
    <property type="component" value="Unassembled WGS sequence"/>
</dbReference>
<accession>A0ABN0ZZD9</accession>
<organism evidence="1 2">
    <name type="scientific">Streptomyces olivaceiscleroticus</name>
    <dbReference type="NCBI Taxonomy" id="68245"/>
    <lineage>
        <taxon>Bacteria</taxon>
        <taxon>Bacillati</taxon>
        <taxon>Actinomycetota</taxon>
        <taxon>Actinomycetes</taxon>
        <taxon>Kitasatosporales</taxon>
        <taxon>Streptomycetaceae</taxon>
        <taxon>Streptomyces</taxon>
    </lineage>
</organism>
<proteinExistence type="predicted"/>
<protein>
    <submittedName>
        <fullName evidence="1">Uncharacterized protein</fullName>
    </submittedName>
</protein>